<keyword evidence="5 6" id="KW-0472">Membrane</keyword>
<accession>A0A6G0TSA1</accession>
<dbReference type="OrthoDB" id="8907274at2759"/>
<evidence type="ECO:0000256" key="2">
    <source>
        <dbReference type="ARBA" id="ARBA00008816"/>
    </source>
</evidence>
<gene>
    <name evidence="8" type="ORF">AGLY_006901</name>
</gene>
<evidence type="ECO:0000256" key="6">
    <source>
        <dbReference type="SAM" id="Phobius"/>
    </source>
</evidence>
<proteinExistence type="inferred from homology"/>
<evidence type="ECO:0000256" key="5">
    <source>
        <dbReference type="ARBA" id="ARBA00023136"/>
    </source>
</evidence>
<dbReference type="EMBL" id="VYZN01000020">
    <property type="protein sequence ID" value="KAE9536839.1"/>
    <property type="molecule type" value="Genomic_DNA"/>
</dbReference>
<organism evidence="8 9">
    <name type="scientific">Aphis glycines</name>
    <name type="common">Soybean aphid</name>
    <dbReference type="NCBI Taxonomy" id="307491"/>
    <lineage>
        <taxon>Eukaryota</taxon>
        <taxon>Metazoa</taxon>
        <taxon>Ecdysozoa</taxon>
        <taxon>Arthropoda</taxon>
        <taxon>Hexapoda</taxon>
        <taxon>Insecta</taxon>
        <taxon>Pterygota</taxon>
        <taxon>Neoptera</taxon>
        <taxon>Paraneoptera</taxon>
        <taxon>Hemiptera</taxon>
        <taxon>Sternorrhyncha</taxon>
        <taxon>Aphidomorpha</taxon>
        <taxon>Aphidoidea</taxon>
        <taxon>Aphididae</taxon>
        <taxon>Aphidini</taxon>
        <taxon>Aphis</taxon>
        <taxon>Aphis</taxon>
    </lineage>
</organism>
<dbReference type="GO" id="GO:0005886">
    <property type="term" value="C:plasma membrane"/>
    <property type="evidence" value="ECO:0007669"/>
    <property type="project" value="TreeGrafter"/>
</dbReference>
<feature type="transmembrane region" description="Helical" evidence="6">
    <location>
        <begin position="7"/>
        <end position="23"/>
    </location>
</feature>
<feature type="transmembrane region" description="Helical" evidence="6">
    <location>
        <begin position="177"/>
        <end position="196"/>
    </location>
</feature>
<keyword evidence="9" id="KW-1185">Reference proteome</keyword>
<sequence>MDLYKDIVFEVLLVLLIGVLVMVTSSLEPISKGFFCDDETIKYPYKTSTVGKTFLCLFYLLLPNVSISLKYYWTMHKNIKNLYVNIIYFWLGSGLAQITVNLGKYYSGRLRPHFFHACKPSIECTSQNQYITEYTCTNPEVSISNDSRASFPSGHACLAFYSTVYTILYLHNYKKNVAWVIIQFAIFTSAWYTALTRVTDNMHHSTDVIAGSIIGTSFAILMMYEVKIRISLENINAV</sequence>
<dbReference type="Proteomes" id="UP000475862">
    <property type="component" value="Unassembled WGS sequence"/>
</dbReference>
<dbReference type="GO" id="GO:0007165">
    <property type="term" value="P:signal transduction"/>
    <property type="evidence" value="ECO:0007669"/>
    <property type="project" value="TreeGrafter"/>
</dbReference>
<dbReference type="Gene3D" id="1.20.144.10">
    <property type="entry name" value="Phosphatidic acid phosphatase type 2/haloperoxidase"/>
    <property type="match status" value="1"/>
</dbReference>
<comment type="subcellular location">
    <subcellularLocation>
        <location evidence="1">Membrane</location>
        <topology evidence="1">Multi-pass membrane protein</topology>
    </subcellularLocation>
</comment>
<dbReference type="InterPro" id="IPR043216">
    <property type="entry name" value="PAP-like"/>
</dbReference>
<dbReference type="GO" id="GO:0006644">
    <property type="term" value="P:phospholipid metabolic process"/>
    <property type="evidence" value="ECO:0007669"/>
    <property type="project" value="InterPro"/>
</dbReference>
<dbReference type="InterPro" id="IPR000326">
    <property type="entry name" value="PAP2/HPO"/>
</dbReference>
<dbReference type="PANTHER" id="PTHR10165:SF103">
    <property type="entry name" value="PHOSPHOLIPID PHOSPHATASE HOMOLOG 1.2 HOMOLOG"/>
    <property type="match status" value="1"/>
</dbReference>
<feature type="transmembrane region" description="Helical" evidence="6">
    <location>
        <begin position="43"/>
        <end position="62"/>
    </location>
</feature>
<protein>
    <recommendedName>
        <fullName evidence="7">Phosphatidic acid phosphatase type 2/haloperoxidase domain-containing protein</fullName>
    </recommendedName>
</protein>
<feature type="transmembrane region" description="Helical" evidence="6">
    <location>
        <begin position="208"/>
        <end position="226"/>
    </location>
</feature>
<dbReference type="InterPro" id="IPR036938">
    <property type="entry name" value="PAP2/HPO_sf"/>
</dbReference>
<evidence type="ECO:0000256" key="1">
    <source>
        <dbReference type="ARBA" id="ARBA00004141"/>
    </source>
</evidence>
<dbReference type="SMART" id="SM00014">
    <property type="entry name" value="acidPPc"/>
    <property type="match status" value="1"/>
</dbReference>
<evidence type="ECO:0000313" key="8">
    <source>
        <dbReference type="EMBL" id="KAE9536839.1"/>
    </source>
</evidence>
<reference evidence="8 9" key="1">
    <citation type="submission" date="2019-08" db="EMBL/GenBank/DDBJ databases">
        <title>The genome of the soybean aphid Biotype 1, its phylome, world population structure and adaptation to the North American continent.</title>
        <authorList>
            <person name="Giordano R."/>
            <person name="Donthu R.K."/>
            <person name="Hernandez A.G."/>
            <person name="Wright C.L."/>
            <person name="Zimin A.V."/>
        </authorList>
    </citation>
    <scope>NUCLEOTIDE SEQUENCE [LARGE SCALE GENOMIC DNA]</scope>
    <source>
        <tissue evidence="8">Whole aphids</tissue>
    </source>
</reference>
<dbReference type="SUPFAM" id="SSF48317">
    <property type="entry name" value="Acid phosphatase/Vanadium-dependent haloperoxidase"/>
    <property type="match status" value="1"/>
</dbReference>
<evidence type="ECO:0000256" key="3">
    <source>
        <dbReference type="ARBA" id="ARBA00022692"/>
    </source>
</evidence>
<dbReference type="AlphaFoldDB" id="A0A6G0TSA1"/>
<comment type="caution">
    <text evidence="8">The sequence shown here is derived from an EMBL/GenBank/DDBJ whole genome shotgun (WGS) entry which is preliminary data.</text>
</comment>
<name>A0A6G0TSA1_APHGL</name>
<dbReference type="GO" id="GO:0046839">
    <property type="term" value="P:phospholipid dephosphorylation"/>
    <property type="evidence" value="ECO:0007669"/>
    <property type="project" value="TreeGrafter"/>
</dbReference>
<feature type="transmembrane region" description="Helical" evidence="6">
    <location>
        <begin position="149"/>
        <end position="170"/>
    </location>
</feature>
<keyword evidence="3 6" id="KW-0812">Transmembrane</keyword>
<dbReference type="PANTHER" id="PTHR10165">
    <property type="entry name" value="LIPID PHOSPHATE PHOSPHATASE"/>
    <property type="match status" value="1"/>
</dbReference>
<feature type="domain" description="Phosphatidic acid phosphatase type 2/haloperoxidase" evidence="7">
    <location>
        <begin position="84"/>
        <end position="223"/>
    </location>
</feature>
<evidence type="ECO:0000259" key="7">
    <source>
        <dbReference type="SMART" id="SM00014"/>
    </source>
</evidence>
<evidence type="ECO:0000256" key="4">
    <source>
        <dbReference type="ARBA" id="ARBA00022989"/>
    </source>
</evidence>
<dbReference type="Pfam" id="PF01569">
    <property type="entry name" value="PAP2"/>
    <property type="match status" value="1"/>
</dbReference>
<comment type="similarity">
    <text evidence="2">Belongs to the PA-phosphatase related phosphoesterase family.</text>
</comment>
<feature type="transmembrane region" description="Helical" evidence="6">
    <location>
        <begin position="82"/>
        <end position="100"/>
    </location>
</feature>
<keyword evidence="4 6" id="KW-1133">Transmembrane helix</keyword>
<dbReference type="GO" id="GO:0008195">
    <property type="term" value="F:phosphatidate phosphatase activity"/>
    <property type="evidence" value="ECO:0007669"/>
    <property type="project" value="TreeGrafter"/>
</dbReference>
<evidence type="ECO:0000313" key="9">
    <source>
        <dbReference type="Proteomes" id="UP000475862"/>
    </source>
</evidence>